<feature type="non-terminal residue" evidence="2">
    <location>
        <position position="423"/>
    </location>
</feature>
<evidence type="ECO:0000313" key="2">
    <source>
        <dbReference type="EMBL" id="GAH39221.1"/>
    </source>
</evidence>
<accession>X1F0Q8</accession>
<gene>
    <name evidence="2" type="ORF">S03H2_13704</name>
</gene>
<dbReference type="PROSITE" id="PS50093">
    <property type="entry name" value="PKD"/>
    <property type="match status" value="1"/>
</dbReference>
<reference evidence="2" key="1">
    <citation type="journal article" date="2014" name="Front. Microbiol.">
        <title>High frequency of phylogenetically diverse reductive dehalogenase-homologous genes in deep subseafloor sedimentary metagenomes.</title>
        <authorList>
            <person name="Kawai M."/>
            <person name="Futagami T."/>
            <person name="Toyoda A."/>
            <person name="Takaki Y."/>
            <person name="Nishi S."/>
            <person name="Hori S."/>
            <person name="Arai W."/>
            <person name="Tsubouchi T."/>
            <person name="Morono Y."/>
            <person name="Uchiyama I."/>
            <person name="Ito T."/>
            <person name="Fujiyama A."/>
            <person name="Inagaki F."/>
            <person name="Takami H."/>
        </authorList>
    </citation>
    <scope>NUCLEOTIDE SEQUENCE</scope>
    <source>
        <strain evidence="2">Expedition CK06-06</strain>
    </source>
</reference>
<name>X1F0Q8_9ZZZZ</name>
<dbReference type="InterPro" id="IPR035986">
    <property type="entry name" value="PKD_dom_sf"/>
</dbReference>
<dbReference type="InterPro" id="IPR013783">
    <property type="entry name" value="Ig-like_fold"/>
</dbReference>
<dbReference type="Gene3D" id="2.60.40.10">
    <property type="entry name" value="Immunoglobulins"/>
    <property type="match status" value="1"/>
</dbReference>
<dbReference type="InterPro" id="IPR000601">
    <property type="entry name" value="PKD_dom"/>
</dbReference>
<comment type="caution">
    <text evidence="2">The sequence shown here is derived from an EMBL/GenBank/DDBJ whole genome shotgun (WGS) entry which is preliminary data.</text>
</comment>
<dbReference type="Gene3D" id="2.60.120.200">
    <property type="match status" value="1"/>
</dbReference>
<protein>
    <recommendedName>
        <fullName evidence="1">PKD domain-containing protein</fullName>
    </recommendedName>
</protein>
<dbReference type="SUPFAM" id="SSF49299">
    <property type="entry name" value="PKD domain"/>
    <property type="match status" value="1"/>
</dbReference>
<dbReference type="CDD" id="cd00146">
    <property type="entry name" value="PKD"/>
    <property type="match status" value="1"/>
</dbReference>
<feature type="non-terminal residue" evidence="2">
    <location>
        <position position="1"/>
    </location>
</feature>
<feature type="domain" description="PKD" evidence="1">
    <location>
        <begin position="51"/>
        <end position="106"/>
    </location>
</feature>
<dbReference type="AlphaFoldDB" id="X1F0Q8"/>
<dbReference type="Pfam" id="PF18911">
    <property type="entry name" value="PKD_4"/>
    <property type="match status" value="1"/>
</dbReference>
<sequence>ITTEEDWDAQFITIQNDPPVFDISIDPSQADEDEFVNVSVTNLQESDHDKEPGLLTYVFDFADGNQTTSNSSSILHKWENGGTYPITVTVIDDQNALNQKTQDIVIGNKVPEPDFTIGCEIPSTYGFYSDLIGAFPFGWTSIDKHYEGSYSFVGEVGKNGTDISFLDSTNYGDKFVVIDEFNDHKEVLRCESYGYNAQHFECGVAEGTIEYWFAGWTEKRTLQYLRTDGGDAIQFRTNDLGESDFFQYYNGSDWVSVANASDYDWFHIRFDFDCVTDIYHIYVNEELVASDIDFLNNGTEIDNFYIEPDEWTGGTYYSYFDAFGFSWDPNYNVGDNLYAHESFDAFRVAEGADYHQKILEAKWTEFHDVEIYNTYEPQPNGTVEFWFMTSDTTVDQLCGFSFYDDQGLENFKIFIQNSKWYYS</sequence>
<evidence type="ECO:0000259" key="1">
    <source>
        <dbReference type="PROSITE" id="PS50093"/>
    </source>
</evidence>
<proteinExistence type="predicted"/>
<organism evidence="2">
    <name type="scientific">marine sediment metagenome</name>
    <dbReference type="NCBI Taxonomy" id="412755"/>
    <lineage>
        <taxon>unclassified sequences</taxon>
        <taxon>metagenomes</taxon>
        <taxon>ecological metagenomes</taxon>
    </lineage>
</organism>
<dbReference type="EMBL" id="BARU01006954">
    <property type="protein sequence ID" value="GAH39221.1"/>
    <property type="molecule type" value="Genomic_DNA"/>
</dbReference>